<sequence length="566" mass="63084">MSNGAHSLPLGNSLPANDKHAVSVSLPTWDNIVRYMQQDRNIHEKLQSDYPRFYQHADVEILNKVVLQRLQAAPAYKCAIFPSLNGARRCEQYLLTKATACDERLAPTRSISFFLSKNEIGNDEVARWAQFTAVLYDQKLAESIVEFWGWFGDGISSRHAIFCSERFNLMEILTTPQNELLPSPPPSPPASEMLCTSQKQVATTPWPPPASESANEIRKLIAKWAQPIAEIDDLLDWQKDVCLFPKGMCAISAVARALVPSANTGASEAVVFGWPYGSTPKCVNLSGYERFTFYSQGTSKELDVLEAKLQSGSRIACLFCEVPSNPLCAIPDLYRIRNLADVYDFVVVCDETIGTFVNVDVLLLVDVLITSLTKLFSGACNVMGGSVVLNPRSKHYSHLRSTLDEMHEDLMFPKDAAVLLQNCLSFPERVQIANRNALAIVDFLQKQPADLITRVNYPTTVASRHLYERYRRKPSGGYGSLISVIFKDPAQARTFYNAIDLCKGPSFGANFTLVLPYSQLAHAFELDWAESLGMPKHIIRISVGLEDKDLLTRRLHDALRAAEVAQ</sequence>
<evidence type="ECO:0008006" key="6">
    <source>
        <dbReference type="Google" id="ProtNLM"/>
    </source>
</evidence>
<dbReference type="Gene3D" id="3.90.1150.10">
    <property type="entry name" value="Aspartate Aminotransferase, domain 1"/>
    <property type="match status" value="1"/>
</dbReference>
<comment type="caution">
    <text evidence="4">The sequence shown here is derived from an EMBL/GenBank/DDBJ whole genome shotgun (WGS) entry which is preliminary data.</text>
</comment>
<dbReference type="InterPro" id="IPR000277">
    <property type="entry name" value="Cys/Met-Metab_PyrdxlP-dep_enz"/>
</dbReference>
<keyword evidence="2 3" id="KW-0663">Pyridoxal phosphate</keyword>
<evidence type="ECO:0000256" key="2">
    <source>
        <dbReference type="ARBA" id="ARBA00022898"/>
    </source>
</evidence>
<dbReference type="GO" id="GO:0003962">
    <property type="term" value="F:cystathionine gamma-synthase activity"/>
    <property type="evidence" value="ECO:0007669"/>
    <property type="project" value="TreeGrafter"/>
</dbReference>
<dbReference type="InterPro" id="IPR015421">
    <property type="entry name" value="PyrdxlP-dep_Trfase_major"/>
</dbReference>
<keyword evidence="5" id="KW-1185">Reference proteome</keyword>
<evidence type="ECO:0000256" key="1">
    <source>
        <dbReference type="ARBA" id="ARBA00001933"/>
    </source>
</evidence>
<dbReference type="Proteomes" id="UP000825890">
    <property type="component" value="Unassembled WGS sequence"/>
</dbReference>
<dbReference type="AlphaFoldDB" id="A0A9P3C538"/>
<evidence type="ECO:0000313" key="5">
    <source>
        <dbReference type="Proteomes" id="UP000825890"/>
    </source>
</evidence>
<dbReference type="Pfam" id="PF01053">
    <property type="entry name" value="Cys_Met_Meta_PP"/>
    <property type="match status" value="1"/>
</dbReference>
<dbReference type="OrthoDB" id="10047078at2759"/>
<reference evidence="4 5" key="1">
    <citation type="submission" date="2021-01" db="EMBL/GenBank/DDBJ databases">
        <title>Cercospora kikuchii MAFF 305040 whole genome shotgun sequence.</title>
        <authorList>
            <person name="Kashiwa T."/>
            <person name="Suzuki T."/>
        </authorList>
    </citation>
    <scope>NUCLEOTIDE SEQUENCE [LARGE SCALE GENOMIC DNA]</scope>
    <source>
        <strain evidence="4 5">MAFF 305040</strain>
    </source>
</reference>
<gene>
    <name evidence="4" type="ORF">CKM354_000005900</name>
</gene>
<dbReference type="PANTHER" id="PTHR42699">
    <property type="match status" value="1"/>
</dbReference>
<dbReference type="GeneID" id="68285634"/>
<dbReference type="InterPro" id="IPR015422">
    <property type="entry name" value="PyrdxlP-dep_Trfase_small"/>
</dbReference>
<protein>
    <recommendedName>
        <fullName evidence="6">Cystathionine gamma-synthase</fullName>
    </recommendedName>
</protein>
<evidence type="ECO:0000256" key="3">
    <source>
        <dbReference type="RuleBase" id="RU362118"/>
    </source>
</evidence>
<organism evidence="4 5">
    <name type="scientific">Cercospora kikuchii</name>
    <dbReference type="NCBI Taxonomy" id="84275"/>
    <lineage>
        <taxon>Eukaryota</taxon>
        <taxon>Fungi</taxon>
        <taxon>Dikarya</taxon>
        <taxon>Ascomycota</taxon>
        <taxon>Pezizomycotina</taxon>
        <taxon>Dothideomycetes</taxon>
        <taxon>Dothideomycetidae</taxon>
        <taxon>Mycosphaerellales</taxon>
        <taxon>Mycosphaerellaceae</taxon>
        <taxon>Cercospora</taxon>
    </lineage>
</organism>
<dbReference type="Gene3D" id="3.40.640.10">
    <property type="entry name" value="Type I PLP-dependent aspartate aminotransferase-like (Major domain)"/>
    <property type="match status" value="1"/>
</dbReference>
<comment type="cofactor">
    <cofactor evidence="1 3">
        <name>pyridoxal 5'-phosphate</name>
        <dbReference type="ChEBI" id="CHEBI:597326"/>
    </cofactor>
</comment>
<evidence type="ECO:0000313" key="4">
    <source>
        <dbReference type="EMBL" id="GIZ36589.1"/>
    </source>
</evidence>
<proteinExistence type="inferred from homology"/>
<dbReference type="PANTHER" id="PTHR42699:SF1">
    <property type="entry name" value="CYSTATHIONINE GAMMA-SYNTHASE-RELATED"/>
    <property type="match status" value="1"/>
</dbReference>
<accession>A0A9P3C538</accession>
<comment type="similarity">
    <text evidence="3">Belongs to the trans-sulfuration enzymes family.</text>
</comment>
<dbReference type="InterPro" id="IPR051750">
    <property type="entry name" value="Trans-sulfuration_enzymes"/>
</dbReference>
<dbReference type="InterPro" id="IPR015424">
    <property type="entry name" value="PyrdxlP-dep_Trfase"/>
</dbReference>
<dbReference type="EMBL" id="BOLY01000001">
    <property type="protein sequence ID" value="GIZ36589.1"/>
    <property type="molecule type" value="Genomic_DNA"/>
</dbReference>
<name>A0A9P3C538_9PEZI</name>
<dbReference type="GO" id="GO:0030170">
    <property type="term" value="F:pyridoxal phosphate binding"/>
    <property type="evidence" value="ECO:0007669"/>
    <property type="project" value="InterPro"/>
</dbReference>
<dbReference type="GO" id="GO:0019346">
    <property type="term" value="P:transsulfuration"/>
    <property type="evidence" value="ECO:0007669"/>
    <property type="project" value="InterPro"/>
</dbReference>
<dbReference type="RefSeq" id="XP_044651076.1">
    <property type="nucleotide sequence ID" value="XM_044795141.1"/>
</dbReference>
<dbReference type="SUPFAM" id="SSF53383">
    <property type="entry name" value="PLP-dependent transferases"/>
    <property type="match status" value="1"/>
</dbReference>